<evidence type="ECO:0000256" key="2">
    <source>
        <dbReference type="SAM" id="SignalP"/>
    </source>
</evidence>
<organism evidence="3 4">
    <name type="scientific">Pythium oligandrum</name>
    <name type="common">Mycoparasitic fungus</name>
    <dbReference type="NCBI Taxonomy" id="41045"/>
    <lineage>
        <taxon>Eukaryota</taxon>
        <taxon>Sar</taxon>
        <taxon>Stramenopiles</taxon>
        <taxon>Oomycota</taxon>
        <taxon>Peronosporomycetes</taxon>
        <taxon>Pythiales</taxon>
        <taxon>Pythiaceae</taxon>
        <taxon>Pythium</taxon>
    </lineage>
</organism>
<accession>A0A8K1CJN7</accession>
<dbReference type="EMBL" id="SPLM01000040">
    <property type="protein sequence ID" value="TMW64294.1"/>
    <property type="molecule type" value="Genomic_DNA"/>
</dbReference>
<evidence type="ECO:0000313" key="4">
    <source>
        <dbReference type="Proteomes" id="UP000794436"/>
    </source>
</evidence>
<feature type="signal peptide" evidence="2">
    <location>
        <begin position="1"/>
        <end position="19"/>
    </location>
</feature>
<proteinExistence type="predicted"/>
<comment type="caution">
    <text evidence="3">The sequence shown here is derived from an EMBL/GenBank/DDBJ whole genome shotgun (WGS) entry which is preliminary data.</text>
</comment>
<sequence>MKVPSTLLIAPLLVAIAAAQTTTVTPAPTTPCPVIPGWEKQPTPAPSNPNKSTDCIQVSVEGDATYCISGPICSGAGAAPAGSNCPKQGDVAVKDCLKTLKSYGSGDLCVAPVDAQCVKIKTGAWGCVWGSNSSSSAAAPTPAPSTPCPVIPGWEKPTPVQTPCPTIPGWEPTPTPSTTTPTSPTPCPTIPGWEPTPTPSTTTPTSPTPCPTIPGWEPTPTPSASIPTTDSVAPKVIELSASNQAASEADAKTQSHASPVVPIVATVAAVGVIAAVAMIVYKKKQQQKPQQSFDYDEPTIYKSAVTTPV</sequence>
<evidence type="ECO:0000256" key="1">
    <source>
        <dbReference type="SAM" id="Phobius"/>
    </source>
</evidence>
<keyword evidence="2" id="KW-0732">Signal</keyword>
<gene>
    <name evidence="3" type="ORF">Poli38472_012916</name>
</gene>
<keyword evidence="1" id="KW-0472">Membrane</keyword>
<reference evidence="3" key="1">
    <citation type="submission" date="2019-03" db="EMBL/GenBank/DDBJ databases">
        <title>Long read genome sequence of the mycoparasitic Pythium oligandrum ATCC 38472 isolated from sugarbeet rhizosphere.</title>
        <authorList>
            <person name="Gaulin E."/>
        </authorList>
    </citation>
    <scope>NUCLEOTIDE SEQUENCE</scope>
    <source>
        <strain evidence="3">ATCC 38472_TT</strain>
    </source>
</reference>
<dbReference type="Proteomes" id="UP000794436">
    <property type="component" value="Unassembled WGS sequence"/>
</dbReference>
<dbReference type="AlphaFoldDB" id="A0A8K1CJN7"/>
<dbReference type="OrthoDB" id="167956at2759"/>
<dbReference type="PRINTS" id="PR01217">
    <property type="entry name" value="PRICHEXTENSN"/>
</dbReference>
<evidence type="ECO:0000313" key="3">
    <source>
        <dbReference type="EMBL" id="TMW64294.1"/>
    </source>
</evidence>
<keyword evidence="1" id="KW-1133">Transmembrane helix</keyword>
<feature type="transmembrane region" description="Helical" evidence="1">
    <location>
        <begin position="260"/>
        <end position="281"/>
    </location>
</feature>
<name>A0A8K1CJN7_PYTOL</name>
<keyword evidence="4" id="KW-1185">Reference proteome</keyword>
<protein>
    <submittedName>
        <fullName evidence="3">Uncharacterized protein</fullName>
    </submittedName>
</protein>
<keyword evidence="1" id="KW-0812">Transmembrane</keyword>
<feature type="chain" id="PRO_5035426605" evidence="2">
    <location>
        <begin position="20"/>
        <end position="309"/>
    </location>
</feature>